<evidence type="ECO:0000256" key="6">
    <source>
        <dbReference type="PIRNR" id="PIRNR002889"/>
    </source>
</evidence>
<dbReference type="PANTHER" id="PTHR30435">
    <property type="entry name" value="FLAGELLAR PROTEIN"/>
    <property type="match status" value="1"/>
</dbReference>
<sequence>MELDRGFLNLEKLMSATALRHRVLTSNIANSDTPYYKAKDVDFSSFFDGERLKMDATKPMHFKDGVPMSASGVTVDDNALLWGDSNNVEVDMEVAKMTENALKYQAAAKLVSQKIMMYKTAMKRNI</sequence>
<comment type="similarity">
    <text evidence="2 6">Belongs to the flagella basal body rod proteins family.</text>
</comment>
<name>A0ABR5SG44_9BACT</name>
<comment type="function">
    <text evidence="5 6">Structural component of flagellum, the bacterial motility apparatus. Part of the rod structure of flagellar basal body.</text>
</comment>
<keyword evidence="4 6" id="KW-0975">Bacterial flagellum</keyword>
<dbReference type="InterPro" id="IPR006300">
    <property type="entry name" value="FlgB"/>
</dbReference>
<keyword evidence="7" id="KW-0282">Flagellum</keyword>
<evidence type="ECO:0000313" key="7">
    <source>
        <dbReference type="EMBL" id="KWT85143.1"/>
    </source>
</evidence>
<protein>
    <recommendedName>
        <fullName evidence="3 6">Flagellar basal body rod protein FlgB</fullName>
    </recommendedName>
</protein>
<evidence type="ECO:0000256" key="5">
    <source>
        <dbReference type="ARBA" id="ARBA00024934"/>
    </source>
</evidence>
<evidence type="ECO:0000256" key="4">
    <source>
        <dbReference type="ARBA" id="ARBA00023143"/>
    </source>
</evidence>
<organism evidence="7 8">
    <name type="scientific">Candidatus Magnetominusculus xianensis</name>
    <dbReference type="NCBI Taxonomy" id="1748249"/>
    <lineage>
        <taxon>Bacteria</taxon>
        <taxon>Pseudomonadati</taxon>
        <taxon>Nitrospirota</taxon>
        <taxon>Nitrospiria</taxon>
        <taxon>Nitrospirales</taxon>
        <taxon>Nitrospiraceae</taxon>
        <taxon>Candidatus Magnetominusculus</taxon>
    </lineage>
</organism>
<gene>
    <name evidence="7" type="primary">flgB</name>
    <name evidence="7" type="ORF">ASN18_1791</name>
</gene>
<evidence type="ECO:0000256" key="1">
    <source>
        <dbReference type="ARBA" id="ARBA00004117"/>
    </source>
</evidence>
<dbReference type="PANTHER" id="PTHR30435:SF12">
    <property type="entry name" value="FLAGELLAR BASAL BODY ROD PROTEIN FLGB"/>
    <property type="match status" value="1"/>
</dbReference>
<keyword evidence="8" id="KW-1185">Reference proteome</keyword>
<evidence type="ECO:0000256" key="3">
    <source>
        <dbReference type="ARBA" id="ARBA00014376"/>
    </source>
</evidence>
<evidence type="ECO:0000256" key="2">
    <source>
        <dbReference type="ARBA" id="ARBA00009677"/>
    </source>
</evidence>
<comment type="subunit">
    <text evidence="6">The basal body constitutes a major portion of the flagellar organelle and consists of a number of rings mounted on a central rod.</text>
</comment>
<dbReference type="Proteomes" id="UP000060487">
    <property type="component" value="Unassembled WGS sequence"/>
</dbReference>
<dbReference type="NCBIfam" id="TIGR01396">
    <property type="entry name" value="FlgB"/>
    <property type="match status" value="1"/>
</dbReference>
<comment type="caution">
    <text evidence="7">The sequence shown here is derived from an EMBL/GenBank/DDBJ whole genome shotgun (WGS) entry which is preliminary data.</text>
</comment>
<dbReference type="PIRSF" id="PIRSF002889">
    <property type="entry name" value="Rod_FlgB"/>
    <property type="match status" value="1"/>
</dbReference>
<keyword evidence="7" id="KW-0966">Cell projection</keyword>
<dbReference type="EMBL" id="LNQR01000064">
    <property type="protein sequence ID" value="KWT85143.1"/>
    <property type="molecule type" value="Genomic_DNA"/>
</dbReference>
<dbReference type="RefSeq" id="WP_085052407.1">
    <property type="nucleotide sequence ID" value="NZ_LNQR01000064.1"/>
</dbReference>
<accession>A0ABR5SG44</accession>
<reference evidence="7 8" key="1">
    <citation type="submission" date="2015-11" db="EMBL/GenBank/DDBJ databases">
        <authorList>
            <person name="Lin W."/>
        </authorList>
    </citation>
    <scope>NUCLEOTIDE SEQUENCE [LARGE SCALE GENOMIC DNA]</scope>
    <source>
        <strain evidence="7 8">HCH-1</strain>
    </source>
</reference>
<proteinExistence type="inferred from homology"/>
<evidence type="ECO:0000313" key="8">
    <source>
        <dbReference type="Proteomes" id="UP000060487"/>
    </source>
</evidence>
<comment type="subcellular location">
    <subcellularLocation>
        <location evidence="1 6">Bacterial flagellum basal body</location>
    </subcellularLocation>
</comment>
<keyword evidence="7" id="KW-0969">Cilium</keyword>